<sequence>MKKLLLSAMFATALFSSPAIAKVQPDIIRTTYGDFDAHG</sequence>
<protein>
    <submittedName>
        <fullName evidence="2">Uncharacterized protein</fullName>
    </submittedName>
</protein>
<evidence type="ECO:0000313" key="2">
    <source>
        <dbReference type="EMBL" id="STZ03060.1"/>
    </source>
</evidence>
<feature type="chain" id="PRO_5016623145" evidence="1">
    <location>
        <begin position="22"/>
        <end position="39"/>
    </location>
</feature>
<organism evidence="2 3">
    <name type="scientific">Moraxella equi</name>
    <dbReference type="NCBI Taxonomy" id="60442"/>
    <lineage>
        <taxon>Bacteria</taxon>
        <taxon>Pseudomonadati</taxon>
        <taxon>Pseudomonadota</taxon>
        <taxon>Gammaproteobacteria</taxon>
        <taxon>Moraxellales</taxon>
        <taxon>Moraxellaceae</taxon>
        <taxon>Moraxella</taxon>
    </lineage>
</organism>
<accession>A0A378QRI7</accession>
<evidence type="ECO:0000256" key="1">
    <source>
        <dbReference type="SAM" id="SignalP"/>
    </source>
</evidence>
<proteinExistence type="predicted"/>
<dbReference type="AlphaFoldDB" id="A0A378QRI7"/>
<feature type="signal peptide" evidence="1">
    <location>
        <begin position="1"/>
        <end position="21"/>
    </location>
</feature>
<name>A0A378QRI7_9GAMM</name>
<keyword evidence="1" id="KW-0732">Signal</keyword>
<gene>
    <name evidence="2" type="ORF">NCTC11012_01290</name>
</gene>
<dbReference type="EMBL" id="UGQF01000001">
    <property type="protein sequence ID" value="STZ03060.1"/>
    <property type="molecule type" value="Genomic_DNA"/>
</dbReference>
<evidence type="ECO:0000313" key="3">
    <source>
        <dbReference type="Proteomes" id="UP000254618"/>
    </source>
</evidence>
<dbReference type="Proteomes" id="UP000254618">
    <property type="component" value="Unassembled WGS sequence"/>
</dbReference>
<reference evidence="2 3" key="1">
    <citation type="submission" date="2018-06" db="EMBL/GenBank/DDBJ databases">
        <authorList>
            <consortium name="Pathogen Informatics"/>
            <person name="Doyle S."/>
        </authorList>
    </citation>
    <scope>NUCLEOTIDE SEQUENCE [LARGE SCALE GENOMIC DNA]</scope>
    <source>
        <strain evidence="2 3">NCTC11012</strain>
    </source>
</reference>